<dbReference type="EMBL" id="SNRW01007799">
    <property type="protein sequence ID" value="KAA6380604.1"/>
    <property type="molecule type" value="Genomic_DNA"/>
</dbReference>
<proteinExistence type="predicted"/>
<gene>
    <name evidence="1" type="ORF">EZS28_023867</name>
</gene>
<accession>A0A5J4VDZ6</accession>
<reference evidence="1 2" key="1">
    <citation type="submission" date="2019-03" db="EMBL/GenBank/DDBJ databases">
        <title>Single cell metagenomics reveals metabolic interactions within the superorganism composed of flagellate Streblomastix strix and complex community of Bacteroidetes bacteria on its surface.</title>
        <authorList>
            <person name="Treitli S.C."/>
            <person name="Kolisko M."/>
            <person name="Husnik F."/>
            <person name="Keeling P."/>
            <person name="Hampl V."/>
        </authorList>
    </citation>
    <scope>NUCLEOTIDE SEQUENCE [LARGE SCALE GENOMIC DNA]</scope>
    <source>
        <strain evidence="1">ST1C</strain>
    </source>
</reference>
<dbReference type="OrthoDB" id="2897838at2759"/>
<evidence type="ECO:0008006" key="3">
    <source>
        <dbReference type="Google" id="ProtNLM"/>
    </source>
</evidence>
<feature type="non-terminal residue" evidence="1">
    <location>
        <position position="1"/>
    </location>
</feature>
<protein>
    <recommendedName>
        <fullName evidence="3">Tyr recombinase domain-containing protein</fullName>
    </recommendedName>
</protein>
<name>A0A5J4VDZ6_9EUKA</name>
<sequence length="235" mass="27278">KLYIHPPIPVLGRVLQKMKQDKAQRMVIASIWPGQSCRQNSGDEIENEGQRSKASTRQCRRLPSGPIANVGKDLLMRSKRDFYSLALLQHWFDIERITIEEMMKRDAEVILTEVIAFHTRQNNYVSSAKSHKACLNTMLSLIYKENLASSTTSKLINKALANATIPHRRYQNIWNIQILFNHWRQSKQNKYLNNYDLQVKKASLLMSVCFFRPNEIAEIRLKFSNVDKTENQASL</sequence>
<evidence type="ECO:0000313" key="1">
    <source>
        <dbReference type="EMBL" id="KAA6380604.1"/>
    </source>
</evidence>
<evidence type="ECO:0000313" key="2">
    <source>
        <dbReference type="Proteomes" id="UP000324800"/>
    </source>
</evidence>
<organism evidence="1 2">
    <name type="scientific">Streblomastix strix</name>
    <dbReference type="NCBI Taxonomy" id="222440"/>
    <lineage>
        <taxon>Eukaryota</taxon>
        <taxon>Metamonada</taxon>
        <taxon>Preaxostyla</taxon>
        <taxon>Oxymonadida</taxon>
        <taxon>Streblomastigidae</taxon>
        <taxon>Streblomastix</taxon>
    </lineage>
</organism>
<comment type="caution">
    <text evidence="1">The sequence shown here is derived from an EMBL/GenBank/DDBJ whole genome shotgun (WGS) entry which is preliminary data.</text>
</comment>
<dbReference type="AlphaFoldDB" id="A0A5J4VDZ6"/>
<dbReference type="Proteomes" id="UP000324800">
    <property type="component" value="Unassembled WGS sequence"/>
</dbReference>